<dbReference type="Pfam" id="PF00441">
    <property type="entry name" value="Acyl-CoA_dh_1"/>
    <property type="match status" value="1"/>
</dbReference>
<organism evidence="8 9">
    <name type="scientific">Nonomuraea longispora</name>
    <dbReference type="NCBI Taxonomy" id="1848320"/>
    <lineage>
        <taxon>Bacteria</taxon>
        <taxon>Bacillati</taxon>
        <taxon>Actinomycetota</taxon>
        <taxon>Actinomycetes</taxon>
        <taxon>Streptosporangiales</taxon>
        <taxon>Streptosporangiaceae</taxon>
        <taxon>Nonomuraea</taxon>
    </lineage>
</organism>
<comment type="cofactor">
    <cofactor evidence="1">
        <name>FAD</name>
        <dbReference type="ChEBI" id="CHEBI:57692"/>
    </cofactor>
</comment>
<evidence type="ECO:0000256" key="1">
    <source>
        <dbReference type="ARBA" id="ARBA00001974"/>
    </source>
</evidence>
<comment type="caution">
    <text evidence="8">The sequence shown here is derived from an EMBL/GenBank/DDBJ whole genome shotgun (WGS) entry which is preliminary data.</text>
</comment>
<dbReference type="Gene3D" id="2.40.110.10">
    <property type="entry name" value="Butyryl-CoA Dehydrogenase, subunit A, domain 2"/>
    <property type="match status" value="1"/>
</dbReference>
<dbReference type="Proteomes" id="UP000295157">
    <property type="component" value="Unassembled WGS sequence"/>
</dbReference>
<reference evidence="8 9" key="1">
    <citation type="submission" date="2019-02" db="EMBL/GenBank/DDBJ databases">
        <title>Draft genome sequences of novel Actinobacteria.</title>
        <authorList>
            <person name="Sahin N."/>
            <person name="Ay H."/>
            <person name="Saygin H."/>
        </authorList>
    </citation>
    <scope>NUCLEOTIDE SEQUENCE [LARGE SCALE GENOMIC DNA]</scope>
    <source>
        <strain evidence="8 9">KC201</strain>
    </source>
</reference>
<keyword evidence="3" id="KW-0285">Flavoprotein</keyword>
<dbReference type="PANTHER" id="PTHR43884">
    <property type="entry name" value="ACYL-COA DEHYDROGENASE"/>
    <property type="match status" value="1"/>
</dbReference>
<evidence type="ECO:0000313" key="8">
    <source>
        <dbReference type="EMBL" id="TDC04327.1"/>
    </source>
</evidence>
<dbReference type="EMBL" id="SMJZ01000091">
    <property type="protein sequence ID" value="TDC04327.1"/>
    <property type="molecule type" value="Genomic_DNA"/>
</dbReference>
<proteinExistence type="inferred from homology"/>
<evidence type="ECO:0000256" key="3">
    <source>
        <dbReference type="ARBA" id="ARBA00022630"/>
    </source>
</evidence>
<dbReference type="InterPro" id="IPR036250">
    <property type="entry name" value="AcylCo_DH-like_C"/>
</dbReference>
<dbReference type="InterPro" id="IPR009100">
    <property type="entry name" value="AcylCoA_DH/oxidase_NM_dom_sf"/>
</dbReference>
<dbReference type="Gene3D" id="1.20.140.10">
    <property type="entry name" value="Butyryl-CoA Dehydrogenase, subunit A, domain 3"/>
    <property type="match status" value="1"/>
</dbReference>
<evidence type="ECO:0000313" key="9">
    <source>
        <dbReference type="Proteomes" id="UP000295157"/>
    </source>
</evidence>
<evidence type="ECO:0000259" key="6">
    <source>
        <dbReference type="Pfam" id="PF00441"/>
    </source>
</evidence>
<keyword evidence="5" id="KW-0560">Oxidoreductase</keyword>
<evidence type="ECO:0000256" key="5">
    <source>
        <dbReference type="ARBA" id="ARBA00023002"/>
    </source>
</evidence>
<dbReference type="GO" id="GO:0050660">
    <property type="term" value="F:flavin adenine dinucleotide binding"/>
    <property type="evidence" value="ECO:0007669"/>
    <property type="project" value="InterPro"/>
</dbReference>
<sequence length="407" mass="42756">MGRVGFTSLTYFTHALWTVCHSRKWTGDMDFGLSEEQVAMGGAVRRWLDRHLGLARVAEYADTPSAGFDAGLRRAAADLNWLGVTAAPSDGGLGLGLLDLAVVAEALGAGLAPAGVGTAMAACDILATSIDPEQRRRWLAPMVAGELIGATALRAPGGSWDRDGIAVAATRDGLLSGDAGIVGHAQEADILLVAATSASGPAVSVVAAGHPGVSIRAVEPVDPTMRAARVTLTEAPAEPLSWAHDDVFERIVQRLTVLVSADLVGAAGTAMRITLDHLRGRRQFGRAIGSFQAIQHELAELHVAWTTISDALWYTAHAHDTGRDDAVLMTSVVKSRAADLARRMSAAMVQFHGAIGFTWEHSAHLFFKRLHRDAYDFGDDGWHDSIVATAAIGPGTHPALSLPGGAP</sequence>
<dbReference type="GO" id="GO:0003995">
    <property type="term" value="F:acyl-CoA dehydrogenase activity"/>
    <property type="evidence" value="ECO:0007669"/>
    <property type="project" value="TreeGrafter"/>
</dbReference>
<evidence type="ECO:0000256" key="4">
    <source>
        <dbReference type="ARBA" id="ARBA00022827"/>
    </source>
</evidence>
<comment type="similarity">
    <text evidence="2">Belongs to the acyl-CoA dehydrogenase family.</text>
</comment>
<dbReference type="InterPro" id="IPR009075">
    <property type="entry name" value="AcylCo_DH/oxidase_C"/>
</dbReference>
<dbReference type="AlphaFoldDB" id="A0A4R4NBC5"/>
<dbReference type="SUPFAM" id="SSF47203">
    <property type="entry name" value="Acyl-CoA dehydrogenase C-terminal domain-like"/>
    <property type="match status" value="1"/>
</dbReference>
<feature type="domain" description="Acyl-CoA dehydrogenase/oxidase N-terminal" evidence="7">
    <location>
        <begin position="34"/>
        <end position="146"/>
    </location>
</feature>
<dbReference type="OrthoDB" id="4607453at2"/>
<dbReference type="PANTHER" id="PTHR43884:SF20">
    <property type="entry name" value="ACYL-COA DEHYDROGENASE FADE28"/>
    <property type="match status" value="1"/>
</dbReference>
<evidence type="ECO:0000259" key="7">
    <source>
        <dbReference type="Pfam" id="PF02771"/>
    </source>
</evidence>
<dbReference type="InterPro" id="IPR013786">
    <property type="entry name" value="AcylCoA_DH/ox_N"/>
</dbReference>
<feature type="domain" description="Acyl-CoA dehydrogenase/oxidase C-terminal" evidence="6">
    <location>
        <begin position="258"/>
        <end position="374"/>
    </location>
</feature>
<dbReference type="Gene3D" id="1.10.540.10">
    <property type="entry name" value="Acyl-CoA dehydrogenase/oxidase, N-terminal domain"/>
    <property type="match status" value="1"/>
</dbReference>
<dbReference type="SUPFAM" id="SSF56645">
    <property type="entry name" value="Acyl-CoA dehydrogenase NM domain-like"/>
    <property type="match status" value="1"/>
</dbReference>
<gene>
    <name evidence="8" type="ORF">E1267_23240</name>
</gene>
<protein>
    <submittedName>
        <fullName evidence="8">Acyl-CoA dehydrogenase</fullName>
    </submittedName>
</protein>
<evidence type="ECO:0000256" key="2">
    <source>
        <dbReference type="ARBA" id="ARBA00009347"/>
    </source>
</evidence>
<accession>A0A4R4NBC5</accession>
<keyword evidence="4" id="KW-0274">FAD</keyword>
<dbReference type="Pfam" id="PF02771">
    <property type="entry name" value="Acyl-CoA_dh_N"/>
    <property type="match status" value="1"/>
</dbReference>
<dbReference type="InterPro" id="IPR037069">
    <property type="entry name" value="AcylCoA_DH/ox_N_sf"/>
</dbReference>
<name>A0A4R4NBC5_9ACTN</name>
<dbReference type="CDD" id="cd00567">
    <property type="entry name" value="ACAD"/>
    <property type="match status" value="1"/>
</dbReference>
<keyword evidence="9" id="KW-1185">Reference proteome</keyword>
<dbReference type="InterPro" id="IPR046373">
    <property type="entry name" value="Acyl-CoA_Oxase/DH_mid-dom_sf"/>
</dbReference>